<sequence length="195" mass="20774">MWESVKSLIATAAPMIGTVIGGPAGGAVGAMVASTLGVENTPEAIEQELRNNPDALLKLKQLESDERIKLQELALSHSKIESEERKLAITTQAATQQAELASNDAYVRRWRPTFGYAMCLAWSLLFFGLAFALVFHPEQAASVVNSVVALTPLFSVALAVLGISIHKRSQDKQVAQGTKPTGFIGSLKQAVTQGG</sequence>
<name>A0A3G4VC98_9VIBR</name>
<reference evidence="2 3" key="1">
    <citation type="submission" date="2018-11" db="EMBL/GenBank/DDBJ databases">
        <title>Complete Genome Sequence of Vbrio mediterranei 117-T6: a Potential Pathogen Bacteria Isolated from the Conchocelis of Pyropia.</title>
        <authorList>
            <person name="Liu Q."/>
        </authorList>
    </citation>
    <scope>NUCLEOTIDE SEQUENCE [LARGE SCALE GENOMIC DNA]</scope>
    <source>
        <strain evidence="2 3">117-T6</strain>
    </source>
</reference>
<accession>A0A3G4VC98</accession>
<keyword evidence="1" id="KW-0472">Membrane</keyword>
<dbReference type="Pfam" id="PF11351">
    <property type="entry name" value="GTA_holin_3TM"/>
    <property type="match status" value="1"/>
</dbReference>
<feature type="transmembrane region" description="Helical" evidence="1">
    <location>
        <begin position="114"/>
        <end position="135"/>
    </location>
</feature>
<feature type="transmembrane region" description="Helical" evidence="1">
    <location>
        <begin position="141"/>
        <end position="163"/>
    </location>
</feature>
<organism evidence="2 3">
    <name type="scientific">Vibrio mediterranei</name>
    <dbReference type="NCBI Taxonomy" id="689"/>
    <lineage>
        <taxon>Bacteria</taxon>
        <taxon>Pseudomonadati</taxon>
        <taxon>Pseudomonadota</taxon>
        <taxon>Gammaproteobacteria</taxon>
        <taxon>Vibrionales</taxon>
        <taxon>Vibrionaceae</taxon>
        <taxon>Vibrio</taxon>
    </lineage>
</organism>
<protein>
    <recommendedName>
        <fullName evidence="4">Holin of 3TMs, for gene-transfer release</fullName>
    </recommendedName>
</protein>
<dbReference type="EMBL" id="CP033577">
    <property type="protein sequence ID" value="AYV22350.1"/>
    <property type="molecule type" value="Genomic_DNA"/>
</dbReference>
<dbReference type="AlphaFoldDB" id="A0A3G4VC98"/>
<keyword evidence="1" id="KW-0812">Transmembrane</keyword>
<evidence type="ECO:0000313" key="3">
    <source>
        <dbReference type="Proteomes" id="UP000279760"/>
    </source>
</evidence>
<evidence type="ECO:0008006" key="4">
    <source>
        <dbReference type="Google" id="ProtNLM"/>
    </source>
</evidence>
<evidence type="ECO:0000313" key="2">
    <source>
        <dbReference type="EMBL" id="AYV22350.1"/>
    </source>
</evidence>
<keyword evidence="1" id="KW-1133">Transmembrane helix</keyword>
<dbReference type="InterPro" id="IPR021497">
    <property type="entry name" value="GTA_holin_3TM"/>
</dbReference>
<gene>
    <name evidence="2" type="ORF">ECB94_14385</name>
</gene>
<proteinExistence type="predicted"/>
<evidence type="ECO:0000256" key="1">
    <source>
        <dbReference type="SAM" id="Phobius"/>
    </source>
</evidence>
<dbReference type="RefSeq" id="WP_124940852.1">
    <property type="nucleotide sequence ID" value="NZ_CP033577.1"/>
</dbReference>
<dbReference type="Proteomes" id="UP000279760">
    <property type="component" value="Chromosome 1"/>
</dbReference>